<evidence type="ECO:0000313" key="1">
    <source>
        <dbReference type="EMBL" id="MCZ3366388.1"/>
    </source>
</evidence>
<comment type="caution">
    <text evidence="2">The sequence shown here is derived from an EMBL/GenBank/DDBJ whole genome shotgun (WGS) entry which is preliminary data.</text>
</comment>
<dbReference type="Proteomes" id="UP001074446">
    <property type="component" value="Unassembled WGS sequence"/>
</dbReference>
<reference evidence="2" key="1">
    <citation type="submission" date="2022-12" db="EMBL/GenBank/DDBJ databases">
        <title>Reclassification of two methanogenic archaea species isolated from the Kolyma lowland permafrost.</title>
        <authorList>
            <person name="Trubitsyn V.E."/>
            <person name="Rivkina E.M."/>
            <person name="Shcherbakova V.A."/>
        </authorList>
    </citation>
    <scope>NUCLEOTIDE SEQUENCE</scope>
    <source>
        <strain evidence="1">M2</strain>
        <strain evidence="2">MK4</strain>
    </source>
</reference>
<dbReference type="EMBL" id="JAPVES010000029">
    <property type="protein sequence ID" value="MCZ3371896.1"/>
    <property type="molecule type" value="Genomic_DNA"/>
</dbReference>
<name>A0A9E5DMI7_9EURY</name>
<dbReference type="RefSeq" id="WP_048082933.1">
    <property type="nucleotide sequence ID" value="NZ_JAPVER010000020.1"/>
</dbReference>
<dbReference type="Proteomes" id="UP001068021">
    <property type="component" value="Unassembled WGS sequence"/>
</dbReference>
<dbReference type="Pfam" id="PF18933">
    <property type="entry name" value="PsbP_2"/>
    <property type="match status" value="1"/>
</dbReference>
<evidence type="ECO:0000313" key="3">
    <source>
        <dbReference type="Proteomes" id="UP001068021"/>
    </source>
</evidence>
<proteinExistence type="predicted"/>
<gene>
    <name evidence="2" type="ORF">O3H35_04565</name>
    <name evidence="1" type="ORF">O3H54_10900</name>
</gene>
<organism evidence="2">
    <name type="scientific">Methanobacterium veterum</name>
    <dbReference type="NCBI Taxonomy" id="408577"/>
    <lineage>
        <taxon>Archaea</taxon>
        <taxon>Methanobacteriati</taxon>
        <taxon>Methanobacteriota</taxon>
        <taxon>Methanomada group</taxon>
        <taxon>Methanobacteria</taxon>
        <taxon>Methanobacteriales</taxon>
        <taxon>Methanobacteriaceae</taxon>
        <taxon>Methanobacterium</taxon>
    </lineage>
</organism>
<keyword evidence="3" id="KW-1185">Reference proteome</keyword>
<evidence type="ECO:0000313" key="2">
    <source>
        <dbReference type="EMBL" id="MCZ3371896.1"/>
    </source>
</evidence>
<accession>A0A9E5DMI7</accession>
<protein>
    <submittedName>
        <fullName evidence="2">PsbP-related protein</fullName>
    </submittedName>
</protein>
<dbReference type="Gene3D" id="3.40.1000.10">
    <property type="entry name" value="Mog1/PsbP, alpha/beta/alpha sandwich"/>
    <property type="match status" value="1"/>
</dbReference>
<dbReference type="EMBL" id="JAPVER010000020">
    <property type="protein sequence ID" value="MCZ3366388.1"/>
    <property type="molecule type" value="Genomic_DNA"/>
</dbReference>
<sequence length="193" mass="21479">MQKKYIGIVSGLLAFVILTSGCIYLDSFTAPNKNYGVNDTSYNTVANVSTKTFSAHGVSFKYPYNWRVDTGKNPDGSDMISAYEEVAFKATAFNIQIMNDTDISEQTVIEGMQKSIIPGGNKTASYTIIIDNQTAYEDVYVVNNPNFSKLMRFTLIYFVKDGKSYLITLQASDKGFDKEKAKFGIILNSLKVQ</sequence>
<dbReference type="PROSITE" id="PS51257">
    <property type="entry name" value="PROKAR_LIPOPROTEIN"/>
    <property type="match status" value="1"/>
</dbReference>
<dbReference type="AlphaFoldDB" id="A0A9E5DMI7"/>